<reference evidence="3" key="1">
    <citation type="submission" date="2017-02" db="EMBL/GenBank/DDBJ databases">
        <authorList>
            <person name="Varghese N."/>
            <person name="Submissions S."/>
        </authorList>
    </citation>
    <scope>NUCLEOTIDE SEQUENCE [LARGE SCALE GENOMIC DNA]</scope>
    <source>
        <strain evidence="3">ATCC 27094</strain>
    </source>
</reference>
<organism evidence="2 3">
    <name type="scientific">Enhydrobacter aerosaccus</name>
    <dbReference type="NCBI Taxonomy" id="225324"/>
    <lineage>
        <taxon>Bacteria</taxon>
        <taxon>Pseudomonadati</taxon>
        <taxon>Pseudomonadota</taxon>
        <taxon>Alphaproteobacteria</taxon>
        <taxon>Hyphomicrobiales</taxon>
        <taxon>Enhydrobacter</taxon>
    </lineage>
</organism>
<evidence type="ECO:0000313" key="3">
    <source>
        <dbReference type="Proteomes" id="UP000190092"/>
    </source>
</evidence>
<feature type="transmembrane region" description="Helical" evidence="1">
    <location>
        <begin position="105"/>
        <end position="124"/>
    </location>
</feature>
<proteinExistence type="predicted"/>
<keyword evidence="1" id="KW-1133">Transmembrane helix</keyword>
<protein>
    <submittedName>
        <fullName evidence="2">Uncharacterized protein</fullName>
    </submittedName>
</protein>
<feature type="transmembrane region" description="Helical" evidence="1">
    <location>
        <begin position="20"/>
        <end position="53"/>
    </location>
</feature>
<gene>
    <name evidence="2" type="ORF">SAMN02745126_04046</name>
</gene>
<evidence type="ECO:0000256" key="1">
    <source>
        <dbReference type="SAM" id="Phobius"/>
    </source>
</evidence>
<name>A0A1T4RR00_9HYPH</name>
<dbReference type="AlphaFoldDB" id="A0A1T4RR00"/>
<dbReference type="Proteomes" id="UP000190092">
    <property type="component" value="Unassembled WGS sequence"/>
</dbReference>
<feature type="transmembrane region" description="Helical" evidence="1">
    <location>
        <begin position="73"/>
        <end position="93"/>
    </location>
</feature>
<keyword evidence="1" id="KW-0812">Transmembrane</keyword>
<sequence length="137" mass="14179">MRALVRWLCAEPVRGTVLNVLMLVLLLALVGSPVIFAATGAATVILFALYGLVNAGKAALSRRGRGSRLLEQLLTWLPGAVALCLAILGLDLVVTSGEGSPLQRLGLLLFAFELVALAVVTADLSGLARGRAYGGAL</sequence>
<keyword evidence="1" id="KW-0472">Membrane</keyword>
<evidence type="ECO:0000313" key="2">
    <source>
        <dbReference type="EMBL" id="SKA18455.1"/>
    </source>
</evidence>
<accession>A0A1T4RR00</accession>
<keyword evidence="3" id="KW-1185">Reference proteome</keyword>
<dbReference type="EMBL" id="FUWJ01000005">
    <property type="protein sequence ID" value="SKA18455.1"/>
    <property type="molecule type" value="Genomic_DNA"/>
</dbReference>
<dbReference type="STRING" id="225324.SAMN02745126_04046"/>
<dbReference type="RefSeq" id="WP_139373985.1">
    <property type="nucleotide sequence ID" value="NZ_FUWJ01000005.1"/>
</dbReference>